<comment type="subcellular location">
    <subcellularLocation>
        <location evidence="1">Membrane</location>
    </subcellularLocation>
</comment>
<sequence length="86" mass="9302">TRPQVVTAVIPVVNDQMGLSIFACLCFFWPVGIFAIIKSLEARNRHMAGDYSGALTSAQTARYLAWGAILCGVILYVIIIAVESAK</sequence>
<organism evidence="6 7">
    <name type="scientific">Paramuricea clavata</name>
    <name type="common">Red gorgonian</name>
    <name type="synonym">Violescent sea-whip</name>
    <dbReference type="NCBI Taxonomy" id="317549"/>
    <lineage>
        <taxon>Eukaryota</taxon>
        <taxon>Metazoa</taxon>
        <taxon>Cnidaria</taxon>
        <taxon>Anthozoa</taxon>
        <taxon>Octocorallia</taxon>
        <taxon>Malacalcyonacea</taxon>
        <taxon>Plexauridae</taxon>
        <taxon>Paramuricea</taxon>
    </lineage>
</organism>
<evidence type="ECO:0000313" key="7">
    <source>
        <dbReference type="Proteomes" id="UP001152795"/>
    </source>
</evidence>
<dbReference type="GO" id="GO:0016020">
    <property type="term" value="C:membrane"/>
    <property type="evidence" value="ECO:0007669"/>
    <property type="project" value="UniProtKB-SubCell"/>
</dbReference>
<dbReference type="OrthoDB" id="5987749at2759"/>
<accession>A0A6S7GGR0</accession>
<keyword evidence="3 6" id="KW-0812">Transmembrane</keyword>
<comment type="similarity">
    <text evidence="2">Belongs to the CD225/Dispanin family.</text>
</comment>
<comment type="caution">
    <text evidence="6">The sequence shown here is derived from an EMBL/GenBank/DDBJ whole genome shotgun (WGS) entry which is preliminary data.</text>
</comment>
<dbReference type="PANTHER" id="PTHR14948">
    <property type="entry name" value="NG5"/>
    <property type="match status" value="1"/>
</dbReference>
<evidence type="ECO:0000256" key="4">
    <source>
        <dbReference type="ARBA" id="ARBA00022989"/>
    </source>
</evidence>
<gene>
    <name evidence="6" type="ORF">PACLA_8A018066</name>
</gene>
<evidence type="ECO:0000256" key="1">
    <source>
        <dbReference type="ARBA" id="ARBA00004370"/>
    </source>
</evidence>
<dbReference type="Proteomes" id="UP001152795">
    <property type="component" value="Unassembled WGS sequence"/>
</dbReference>
<keyword evidence="5" id="KW-0472">Membrane</keyword>
<name>A0A6S7GGR0_PARCT</name>
<evidence type="ECO:0000256" key="2">
    <source>
        <dbReference type="ARBA" id="ARBA00006843"/>
    </source>
</evidence>
<dbReference type="EMBL" id="CACRXK020001341">
    <property type="protein sequence ID" value="CAB3988549.1"/>
    <property type="molecule type" value="Genomic_DNA"/>
</dbReference>
<dbReference type="InterPro" id="IPR051423">
    <property type="entry name" value="CD225/Dispanin"/>
</dbReference>
<evidence type="ECO:0000313" key="6">
    <source>
        <dbReference type="EMBL" id="CAB3988549.1"/>
    </source>
</evidence>
<dbReference type="Pfam" id="PF04505">
    <property type="entry name" value="CD225"/>
    <property type="match status" value="1"/>
</dbReference>
<keyword evidence="7" id="KW-1185">Reference proteome</keyword>
<evidence type="ECO:0000256" key="3">
    <source>
        <dbReference type="ARBA" id="ARBA00022692"/>
    </source>
</evidence>
<proteinExistence type="inferred from homology"/>
<reference evidence="6" key="1">
    <citation type="submission" date="2020-04" db="EMBL/GenBank/DDBJ databases">
        <authorList>
            <person name="Alioto T."/>
            <person name="Alioto T."/>
            <person name="Gomez Garrido J."/>
        </authorList>
    </citation>
    <scope>NUCLEOTIDE SEQUENCE</scope>
    <source>
        <strain evidence="6">A484AB</strain>
    </source>
</reference>
<keyword evidence="4" id="KW-1133">Transmembrane helix</keyword>
<evidence type="ECO:0000256" key="5">
    <source>
        <dbReference type="ARBA" id="ARBA00023136"/>
    </source>
</evidence>
<protein>
    <submittedName>
        <fullName evidence="6">Proline-rich transmembrane 1-like</fullName>
    </submittedName>
</protein>
<dbReference type="InterPro" id="IPR007593">
    <property type="entry name" value="CD225/Dispanin_fam"/>
</dbReference>
<dbReference type="PANTHER" id="PTHR14948:SF25">
    <property type="entry name" value="DUF4190 DOMAIN-CONTAINING PROTEIN"/>
    <property type="match status" value="1"/>
</dbReference>
<dbReference type="AlphaFoldDB" id="A0A6S7GGR0"/>
<feature type="non-terminal residue" evidence="6">
    <location>
        <position position="1"/>
    </location>
</feature>